<evidence type="ECO:0000256" key="1">
    <source>
        <dbReference type="SAM" id="SignalP"/>
    </source>
</evidence>
<evidence type="ECO:0000259" key="2">
    <source>
        <dbReference type="PROSITE" id="PS51390"/>
    </source>
</evidence>
<reference evidence="3" key="1">
    <citation type="submission" date="2016-12" db="EMBL/GenBank/DDBJ databases">
        <title>Mouse lemur reference genome and diversity panel.</title>
        <authorList>
            <person name="Harris R."/>
            <person name="Larsen P."/>
            <person name="Liu Y."/>
            <person name="Hughes D.S."/>
            <person name="Murali S."/>
            <person name="Raveendran M."/>
            <person name="Korchina V."/>
            <person name="Wang M."/>
            <person name="Jhangiani S."/>
            <person name="Bandaranaike D."/>
            <person name="Bellair M."/>
            <person name="Blankenburg K."/>
            <person name="Chao H."/>
            <person name="Dahdouli M."/>
            <person name="Dinh H."/>
            <person name="Doddapaneni H."/>
            <person name="English A."/>
            <person name="Firestine M."/>
            <person name="Gnanaolivu R."/>
            <person name="Gross S."/>
            <person name="Hernandez B."/>
            <person name="Javaid M."/>
            <person name="Jayaseelan J."/>
            <person name="Jones J."/>
            <person name="Khan Z."/>
            <person name="Kovar C."/>
            <person name="Kurapati P."/>
            <person name="Le B."/>
            <person name="Lee S."/>
            <person name="Li M."/>
            <person name="Mathew T."/>
            <person name="Narasimhan A."/>
            <person name="Ngo D."/>
            <person name="Nguyen L."/>
            <person name="Okwuonu G."/>
            <person name="Ongeri F."/>
            <person name="Osuji N."/>
            <person name="Pu L.-L."/>
            <person name="Puazo M."/>
            <person name="Quiroz J."/>
            <person name="Raj R."/>
            <person name="Rajbhandari K."/>
            <person name="Reid J.G."/>
            <person name="Santibanez J."/>
            <person name="Sexton D."/>
            <person name="Skinner E."/>
            <person name="Vee V."/>
            <person name="Weissenberger G."/>
            <person name="Wu Y."/>
            <person name="Xin Y."/>
            <person name="Han Y."/>
            <person name="Campbell C."/>
            <person name="Brown A."/>
            <person name="Sullivan B."/>
            <person name="Shelton J."/>
            <person name="Brown S."/>
            <person name="Dudchenko O."/>
            <person name="Machol I."/>
            <person name="Durand N."/>
            <person name="Shamim M."/>
            <person name="Lieberman A."/>
            <person name="Muzny D.M."/>
            <person name="Richards S."/>
            <person name="Yoder A."/>
            <person name="Worley K.C."/>
            <person name="Rogers J."/>
            <person name="Gibbs R.A."/>
        </authorList>
    </citation>
    <scope>NUCLEOTIDE SEQUENCE [LARGE SCALE GENOMIC DNA]</scope>
</reference>
<evidence type="ECO:0000313" key="4">
    <source>
        <dbReference type="Proteomes" id="UP000694394"/>
    </source>
</evidence>
<dbReference type="GeneTree" id="ENSGT00940000163481"/>
<protein>
    <submittedName>
        <fullName evidence="3">WAP four-disulfide core domain 10A</fullName>
    </submittedName>
</protein>
<accession>A0A8C5XE84</accession>
<feature type="domain" description="WAP" evidence="2">
    <location>
        <begin position="36"/>
        <end position="81"/>
    </location>
</feature>
<dbReference type="Proteomes" id="UP000694394">
    <property type="component" value="Chromosome 18"/>
</dbReference>
<reference evidence="3" key="3">
    <citation type="submission" date="2025-09" db="UniProtKB">
        <authorList>
            <consortium name="Ensembl"/>
        </authorList>
    </citation>
    <scope>IDENTIFICATION</scope>
</reference>
<keyword evidence="1" id="KW-0732">Signal</keyword>
<reference evidence="3" key="2">
    <citation type="submission" date="2025-08" db="UniProtKB">
        <authorList>
            <consortium name="Ensembl"/>
        </authorList>
    </citation>
    <scope>IDENTIFICATION</scope>
</reference>
<dbReference type="SUPFAM" id="SSF57256">
    <property type="entry name" value="Elafin-like"/>
    <property type="match status" value="1"/>
</dbReference>
<dbReference type="GO" id="GO:0030414">
    <property type="term" value="F:peptidase inhibitor activity"/>
    <property type="evidence" value="ECO:0007669"/>
    <property type="project" value="InterPro"/>
</dbReference>
<evidence type="ECO:0000313" key="3">
    <source>
        <dbReference type="Ensembl" id="ENSMICP00000012702.3"/>
    </source>
</evidence>
<name>A0A8C5XE84_MICMU</name>
<dbReference type="Gene3D" id="4.10.75.10">
    <property type="entry name" value="Elafin-like"/>
    <property type="match status" value="1"/>
</dbReference>
<dbReference type="GO" id="GO:0005576">
    <property type="term" value="C:extracellular region"/>
    <property type="evidence" value="ECO:0007669"/>
    <property type="project" value="InterPro"/>
</dbReference>
<dbReference type="InterPro" id="IPR036645">
    <property type="entry name" value="Elafin-like_sf"/>
</dbReference>
<proteinExistence type="predicted"/>
<dbReference type="InterPro" id="IPR008197">
    <property type="entry name" value="WAP_dom"/>
</dbReference>
<keyword evidence="4" id="KW-1185">Reference proteome</keyword>
<gene>
    <name evidence="3" type="primary">WFDC10A</name>
</gene>
<feature type="signal peptide" evidence="1">
    <location>
        <begin position="1"/>
        <end position="21"/>
    </location>
</feature>
<sequence>MPSQALLPVLLLCALLLQAQAGHRSHSRKRMQKMELFPEIKVCKKRPAFYLCKHLCESHRDCQANNVCCSTFCGNVCLSTL</sequence>
<dbReference type="Pfam" id="PF00095">
    <property type="entry name" value="WAP"/>
    <property type="match status" value="1"/>
</dbReference>
<dbReference type="EMBL" id="ABDC03021831">
    <property type="status" value="NOT_ANNOTATED_CDS"/>
    <property type="molecule type" value="Genomic_DNA"/>
</dbReference>
<dbReference type="AlphaFoldDB" id="A0A8C5XE84"/>
<dbReference type="Ensembl" id="ENSMICT00000013929.3">
    <property type="protein sequence ID" value="ENSMICP00000012702.3"/>
    <property type="gene ID" value="ENSMICG00000013933.3"/>
</dbReference>
<dbReference type="PROSITE" id="PS51390">
    <property type="entry name" value="WAP"/>
    <property type="match status" value="1"/>
</dbReference>
<organism evidence="3 4">
    <name type="scientific">Microcebus murinus</name>
    <name type="common">Gray mouse lemur</name>
    <name type="synonym">Lemur murinus</name>
    <dbReference type="NCBI Taxonomy" id="30608"/>
    <lineage>
        <taxon>Eukaryota</taxon>
        <taxon>Metazoa</taxon>
        <taxon>Chordata</taxon>
        <taxon>Craniata</taxon>
        <taxon>Vertebrata</taxon>
        <taxon>Euteleostomi</taxon>
        <taxon>Mammalia</taxon>
        <taxon>Eutheria</taxon>
        <taxon>Euarchontoglires</taxon>
        <taxon>Primates</taxon>
        <taxon>Strepsirrhini</taxon>
        <taxon>Lemuriformes</taxon>
        <taxon>Cheirogaleidae</taxon>
        <taxon>Microcebus</taxon>
    </lineage>
</organism>
<feature type="chain" id="PRO_5034044583" evidence="1">
    <location>
        <begin position="22"/>
        <end position="81"/>
    </location>
</feature>